<keyword evidence="3" id="KW-0804">Transcription</keyword>
<dbReference type="InterPro" id="IPR011711">
    <property type="entry name" value="GntR_C"/>
</dbReference>
<evidence type="ECO:0000256" key="3">
    <source>
        <dbReference type="ARBA" id="ARBA00023163"/>
    </source>
</evidence>
<comment type="caution">
    <text evidence="5">The sequence shown here is derived from an EMBL/GenBank/DDBJ whole genome shotgun (WGS) entry which is preliminary data.</text>
</comment>
<gene>
    <name evidence="5" type="ORF">GCM10009807_21950</name>
</gene>
<dbReference type="Gene3D" id="1.20.120.530">
    <property type="entry name" value="GntR ligand-binding domain-like"/>
    <property type="match status" value="1"/>
</dbReference>
<evidence type="ECO:0000256" key="2">
    <source>
        <dbReference type="ARBA" id="ARBA00023125"/>
    </source>
</evidence>
<evidence type="ECO:0000259" key="4">
    <source>
        <dbReference type="PROSITE" id="PS50949"/>
    </source>
</evidence>
<protein>
    <submittedName>
        <fullName evidence="5">FadR/GntR family transcriptional regulator</fullName>
    </submittedName>
</protein>
<dbReference type="InterPro" id="IPR008920">
    <property type="entry name" value="TF_FadR/GntR_C"/>
</dbReference>
<feature type="domain" description="HTH gntR-type" evidence="4">
    <location>
        <begin position="4"/>
        <end position="72"/>
    </location>
</feature>
<evidence type="ECO:0000313" key="5">
    <source>
        <dbReference type="EMBL" id="GAA1677647.1"/>
    </source>
</evidence>
<organism evidence="5 6">
    <name type="scientific">Microbacterium lacus</name>
    <dbReference type="NCBI Taxonomy" id="415217"/>
    <lineage>
        <taxon>Bacteria</taxon>
        <taxon>Bacillati</taxon>
        <taxon>Actinomycetota</taxon>
        <taxon>Actinomycetes</taxon>
        <taxon>Micrococcales</taxon>
        <taxon>Microbacteriaceae</taxon>
        <taxon>Microbacterium</taxon>
    </lineage>
</organism>
<dbReference type="SMART" id="SM00895">
    <property type="entry name" value="FCD"/>
    <property type="match status" value="1"/>
</dbReference>
<dbReference type="RefSeq" id="WP_344054495.1">
    <property type="nucleotide sequence ID" value="NZ_BAAAPK010000001.1"/>
</dbReference>
<dbReference type="PRINTS" id="PR00035">
    <property type="entry name" value="HTHGNTR"/>
</dbReference>
<reference evidence="5 6" key="1">
    <citation type="journal article" date="2019" name="Int. J. Syst. Evol. Microbiol.">
        <title>The Global Catalogue of Microorganisms (GCM) 10K type strain sequencing project: providing services to taxonomists for standard genome sequencing and annotation.</title>
        <authorList>
            <consortium name="The Broad Institute Genomics Platform"/>
            <consortium name="The Broad Institute Genome Sequencing Center for Infectious Disease"/>
            <person name="Wu L."/>
            <person name="Ma J."/>
        </authorList>
    </citation>
    <scope>NUCLEOTIDE SEQUENCE [LARGE SCALE GENOMIC DNA]</scope>
    <source>
        <strain evidence="5 6">JCM 15575</strain>
    </source>
</reference>
<dbReference type="Gene3D" id="1.10.10.10">
    <property type="entry name" value="Winged helix-like DNA-binding domain superfamily/Winged helix DNA-binding domain"/>
    <property type="match status" value="1"/>
</dbReference>
<dbReference type="Pfam" id="PF07729">
    <property type="entry name" value="FCD"/>
    <property type="match status" value="1"/>
</dbReference>
<evidence type="ECO:0000256" key="1">
    <source>
        <dbReference type="ARBA" id="ARBA00023015"/>
    </source>
</evidence>
<dbReference type="Proteomes" id="UP001500596">
    <property type="component" value="Unassembled WGS sequence"/>
</dbReference>
<proteinExistence type="predicted"/>
<keyword evidence="1" id="KW-0805">Transcription regulation</keyword>
<accession>A0ABN2GVU0</accession>
<dbReference type="EMBL" id="BAAAPK010000001">
    <property type="protein sequence ID" value="GAA1677647.1"/>
    <property type="molecule type" value="Genomic_DNA"/>
</dbReference>
<sequence>MPRKSLVSVVADALLDRIVSGDLDVGAPLPSEAEIGEAYDVSRVTVREALRVLTTQGIVRVTSGIGSVVTPLEDWQSLAAILRYRSARGNDGEVATQLIAVRRMFEAEAAALAAPRLNGAALDELASCVERMRGASGAGDVDAFVEADLRFHDLILRGSGNVFLAALFEPLTRVLAERRAQTSRVPEIQRHAIDEHAAVLAALREGDAVRARAAMEHHMQQTLQDLHTYVLAESD</sequence>
<dbReference type="PROSITE" id="PS50949">
    <property type="entry name" value="HTH_GNTR"/>
    <property type="match status" value="1"/>
</dbReference>
<dbReference type="Pfam" id="PF00392">
    <property type="entry name" value="GntR"/>
    <property type="match status" value="1"/>
</dbReference>
<dbReference type="InterPro" id="IPR036388">
    <property type="entry name" value="WH-like_DNA-bd_sf"/>
</dbReference>
<dbReference type="CDD" id="cd07377">
    <property type="entry name" value="WHTH_GntR"/>
    <property type="match status" value="1"/>
</dbReference>
<dbReference type="PANTHER" id="PTHR43537:SF5">
    <property type="entry name" value="UXU OPERON TRANSCRIPTIONAL REGULATOR"/>
    <property type="match status" value="1"/>
</dbReference>
<keyword evidence="6" id="KW-1185">Reference proteome</keyword>
<name>A0ABN2GVU0_9MICO</name>
<evidence type="ECO:0000313" key="6">
    <source>
        <dbReference type="Proteomes" id="UP001500596"/>
    </source>
</evidence>
<dbReference type="PANTHER" id="PTHR43537">
    <property type="entry name" value="TRANSCRIPTIONAL REGULATOR, GNTR FAMILY"/>
    <property type="match status" value="1"/>
</dbReference>
<keyword evidence="2" id="KW-0238">DNA-binding</keyword>
<dbReference type="InterPro" id="IPR036390">
    <property type="entry name" value="WH_DNA-bd_sf"/>
</dbReference>
<dbReference type="SUPFAM" id="SSF46785">
    <property type="entry name" value="Winged helix' DNA-binding domain"/>
    <property type="match status" value="1"/>
</dbReference>
<dbReference type="SMART" id="SM00345">
    <property type="entry name" value="HTH_GNTR"/>
    <property type="match status" value="1"/>
</dbReference>
<dbReference type="InterPro" id="IPR000524">
    <property type="entry name" value="Tscrpt_reg_HTH_GntR"/>
</dbReference>
<dbReference type="SUPFAM" id="SSF48008">
    <property type="entry name" value="GntR ligand-binding domain-like"/>
    <property type="match status" value="1"/>
</dbReference>